<feature type="region of interest" description="Disordered" evidence="7">
    <location>
        <begin position="383"/>
        <end position="415"/>
    </location>
</feature>
<organism evidence="12 13">
    <name type="scientific">Hymenoscyphus albidus</name>
    <dbReference type="NCBI Taxonomy" id="595503"/>
    <lineage>
        <taxon>Eukaryota</taxon>
        <taxon>Fungi</taxon>
        <taxon>Dikarya</taxon>
        <taxon>Ascomycota</taxon>
        <taxon>Pezizomycotina</taxon>
        <taxon>Leotiomycetes</taxon>
        <taxon>Helotiales</taxon>
        <taxon>Helotiaceae</taxon>
        <taxon>Hymenoscyphus</taxon>
    </lineage>
</organism>
<keyword evidence="2" id="KW-0813">Transport</keyword>
<feature type="signal peptide" evidence="9">
    <location>
        <begin position="1"/>
        <end position="19"/>
    </location>
</feature>
<feature type="chain" id="PRO_5040226099" description="Cytochrome b561 domain-containing protein" evidence="9">
    <location>
        <begin position="20"/>
        <end position="415"/>
    </location>
</feature>
<dbReference type="CDD" id="cd09630">
    <property type="entry name" value="CDH_like_cytochrome"/>
    <property type="match status" value="1"/>
</dbReference>
<sequence>MYTNSLLFGALALISSTTAQTVQECPGGGVCYSVNVPEATASSGSGDMFFQITGPTSMSWIGLGQGGSMSGSNIFMIYSNAAGNNITLTNRLGVGNRDPAMGATSQLTLLDGTGITNNVMTANVKCSNCQTWSGGSMSLTDTQSKWIWAYRTGSPINSDSTSAPVTKHNQDGDLTINLQQAAGGSSVNPFVITGGANGGLSNVGLQNISPELMASVIQAHALMGVIAFVLLFPIGAMIIRLLHFRLTLWMHAGWMLLAYGLAIACMGTGIWYARLEGYMGSSHAILGIFVVCALILQPFSGLFHHLMYKKTGTSSFATPVHVWWGRIIVSLGIINGGLGLALGGQQSAYKIGYAVVAAVFWFLWMGSALFAWWRKGRRQDASVHGSKEMQRATDSEDNFRNEGRQQTPTTQQKYT</sequence>
<evidence type="ECO:0000259" key="10">
    <source>
        <dbReference type="SMART" id="SM00664"/>
    </source>
</evidence>
<dbReference type="Pfam" id="PF03188">
    <property type="entry name" value="Cytochrom_B561"/>
    <property type="match status" value="1"/>
</dbReference>
<keyword evidence="9" id="KW-0732">Signal</keyword>
<evidence type="ECO:0000256" key="4">
    <source>
        <dbReference type="ARBA" id="ARBA00022982"/>
    </source>
</evidence>
<dbReference type="PANTHER" id="PTHR47797">
    <property type="entry name" value="DEHYDROGENASE, PUTATIVE (AFU_ORTHOLOGUE AFUA_8G05805)-RELATED"/>
    <property type="match status" value="1"/>
</dbReference>
<evidence type="ECO:0000256" key="7">
    <source>
        <dbReference type="SAM" id="MobiDB-lite"/>
    </source>
</evidence>
<keyword evidence="4" id="KW-0249">Electron transport</keyword>
<evidence type="ECO:0000256" key="8">
    <source>
        <dbReference type="SAM" id="Phobius"/>
    </source>
</evidence>
<feature type="domain" description="DOMON" evidence="10">
    <location>
        <begin position="60"/>
        <end position="151"/>
    </location>
</feature>
<dbReference type="CDD" id="cd08760">
    <property type="entry name" value="Cyt_b561_FRRS1_like"/>
    <property type="match status" value="1"/>
</dbReference>
<protein>
    <recommendedName>
        <fullName evidence="14">Cytochrome b561 domain-containing protein</fullName>
    </recommendedName>
</protein>
<feature type="transmembrane region" description="Helical" evidence="8">
    <location>
        <begin position="284"/>
        <end position="303"/>
    </location>
</feature>
<comment type="subcellular location">
    <subcellularLocation>
        <location evidence="1">Membrane</location>
    </subcellularLocation>
</comment>
<evidence type="ECO:0000256" key="5">
    <source>
        <dbReference type="ARBA" id="ARBA00022989"/>
    </source>
</evidence>
<dbReference type="EMBL" id="CAJVRM010000295">
    <property type="protein sequence ID" value="CAG8979045.1"/>
    <property type="molecule type" value="Genomic_DNA"/>
</dbReference>
<proteinExistence type="predicted"/>
<keyword evidence="3 8" id="KW-0812">Transmembrane</keyword>
<dbReference type="SMART" id="SM00664">
    <property type="entry name" value="DoH"/>
    <property type="match status" value="1"/>
</dbReference>
<feature type="transmembrane region" description="Helical" evidence="8">
    <location>
        <begin position="351"/>
        <end position="373"/>
    </location>
</feature>
<feature type="compositionally biased region" description="Polar residues" evidence="7">
    <location>
        <begin position="404"/>
        <end position="415"/>
    </location>
</feature>
<keyword evidence="5 8" id="KW-1133">Transmembrane helix</keyword>
<evidence type="ECO:0008006" key="14">
    <source>
        <dbReference type="Google" id="ProtNLM"/>
    </source>
</evidence>
<dbReference type="SMART" id="SM00665">
    <property type="entry name" value="B561"/>
    <property type="match status" value="1"/>
</dbReference>
<evidence type="ECO:0000256" key="9">
    <source>
        <dbReference type="SAM" id="SignalP"/>
    </source>
</evidence>
<dbReference type="PANTHER" id="PTHR47797:SF1">
    <property type="entry name" value="CYTOCHROME B561 DOMAIN-CONTAINING PROTEIN-RELATED"/>
    <property type="match status" value="1"/>
</dbReference>
<dbReference type="OrthoDB" id="19261at2759"/>
<dbReference type="SUPFAM" id="SSF49344">
    <property type="entry name" value="CBD9-like"/>
    <property type="match status" value="1"/>
</dbReference>
<feature type="transmembrane region" description="Helical" evidence="8">
    <location>
        <begin position="221"/>
        <end position="242"/>
    </location>
</feature>
<dbReference type="InterPro" id="IPR015920">
    <property type="entry name" value="Cellobiose_DH-like_cyt"/>
</dbReference>
<dbReference type="Gene3D" id="1.20.120.1770">
    <property type="match status" value="1"/>
</dbReference>
<name>A0A9N9LTW8_9HELO</name>
<dbReference type="InterPro" id="IPR005018">
    <property type="entry name" value="DOMON_domain"/>
</dbReference>
<dbReference type="InterPro" id="IPR006593">
    <property type="entry name" value="Cyt_b561/ferric_Rdtase_TM"/>
</dbReference>
<evidence type="ECO:0000256" key="1">
    <source>
        <dbReference type="ARBA" id="ARBA00004370"/>
    </source>
</evidence>
<dbReference type="Gene3D" id="2.60.40.1210">
    <property type="entry name" value="Cellobiose dehydrogenase, cytochrome domain"/>
    <property type="match status" value="1"/>
</dbReference>
<evidence type="ECO:0000256" key="6">
    <source>
        <dbReference type="ARBA" id="ARBA00023136"/>
    </source>
</evidence>
<feature type="transmembrane region" description="Helical" evidence="8">
    <location>
        <begin position="254"/>
        <end position="272"/>
    </location>
</feature>
<dbReference type="Proteomes" id="UP000701801">
    <property type="component" value="Unassembled WGS sequence"/>
</dbReference>
<evidence type="ECO:0000313" key="13">
    <source>
        <dbReference type="Proteomes" id="UP000701801"/>
    </source>
</evidence>
<feature type="compositionally biased region" description="Basic and acidic residues" evidence="7">
    <location>
        <begin position="383"/>
        <end position="403"/>
    </location>
</feature>
<reference evidence="12" key="1">
    <citation type="submission" date="2021-07" db="EMBL/GenBank/DDBJ databases">
        <authorList>
            <person name="Durling M."/>
        </authorList>
    </citation>
    <scope>NUCLEOTIDE SEQUENCE</scope>
</reference>
<gene>
    <name evidence="12" type="ORF">HYALB_00013209</name>
</gene>
<feature type="transmembrane region" description="Helical" evidence="8">
    <location>
        <begin position="323"/>
        <end position="345"/>
    </location>
</feature>
<comment type="caution">
    <text evidence="12">The sequence shown here is derived from an EMBL/GenBank/DDBJ whole genome shotgun (WGS) entry which is preliminary data.</text>
</comment>
<evidence type="ECO:0000256" key="3">
    <source>
        <dbReference type="ARBA" id="ARBA00022692"/>
    </source>
</evidence>
<keyword evidence="13" id="KW-1185">Reference proteome</keyword>
<dbReference type="Pfam" id="PF16010">
    <property type="entry name" value="CDH-cyt"/>
    <property type="match status" value="1"/>
</dbReference>
<accession>A0A9N9LTW8</accession>
<dbReference type="GO" id="GO:0016020">
    <property type="term" value="C:membrane"/>
    <property type="evidence" value="ECO:0007669"/>
    <property type="project" value="UniProtKB-SubCell"/>
</dbReference>
<feature type="domain" description="Cytochrome b561" evidence="11">
    <location>
        <begin position="219"/>
        <end position="340"/>
    </location>
</feature>
<evidence type="ECO:0000259" key="11">
    <source>
        <dbReference type="SMART" id="SM00665"/>
    </source>
</evidence>
<keyword evidence="6 8" id="KW-0472">Membrane</keyword>
<evidence type="ECO:0000256" key="2">
    <source>
        <dbReference type="ARBA" id="ARBA00022448"/>
    </source>
</evidence>
<evidence type="ECO:0000313" key="12">
    <source>
        <dbReference type="EMBL" id="CAG8979045.1"/>
    </source>
</evidence>
<dbReference type="AlphaFoldDB" id="A0A9N9LTW8"/>